<feature type="transmembrane region" description="Helical" evidence="2">
    <location>
        <begin position="379"/>
        <end position="398"/>
    </location>
</feature>
<feature type="domain" description="TRAP C4-dicarboxylate transport system permease DctM subunit" evidence="3">
    <location>
        <begin position="153"/>
        <end position="608"/>
    </location>
</feature>
<feature type="transmembrane region" description="Helical" evidence="2">
    <location>
        <begin position="77"/>
        <end position="94"/>
    </location>
</feature>
<dbReference type="InterPro" id="IPR021814">
    <property type="entry name" value="DUF3394"/>
</dbReference>
<dbReference type="GO" id="GO:0005886">
    <property type="term" value="C:plasma membrane"/>
    <property type="evidence" value="ECO:0007669"/>
    <property type="project" value="UniProtKB-SubCell"/>
</dbReference>
<sequence length="804" mass="86227">MSDDSGKPSPSAPAANDTDNMAEEMLRQDTGQVTMAGTWAWVFSGIALAWSLFQLWIASPLPFMLQFGLIDGVEARALHLTFALVLCFLAFGAVRKSGIRAPSWLDIGLAFAGGFTASYLYWNYDSLAQRAGILLEYDVYGLTIPVEVILGTVGILVLLEAIRRAIGLPLVIVAIVFLVYSLFGQSMPDLIAHRGLSLERLVGYQWLTGEGIFGIPIDVTTRFVFLFVLFGALLDRAGAGQYFIDLAFALVGRYRGGPAKASVLASGMTGMISGSSIANTVTTGTFTIPVMKRTGMPARKAGAIEVAASTDGQIMPPIMGAAAFVMAEFIGISYFDVVIHAFLPAILSYIGLFYIVHLEATKLKLRPLPAAEIPQAGRIFWRGAHFLLPIALLVYLLMVERMTTGTAIFYSTIFLMAVIVAQEVQRTVSGGSGLLSGIADGFWIVVAGLIQGAKNMISVAIAVAGAGIIVGAVGSTGLNNALIGVVEAIAGGNVYILLAMTAVLCLILGMGLPTTANYLVVASLMAPVLVELGSAAGLVLPLIAVHLFVFYFGLMADVTPPVGLAAYAASAISRADPIKTGVQAFIYSIRTAILPFIFIFNQTLIMVGIESIPYAIMIIAVSLIAMLCFTSITFRFMFVKLNWLEIIALALIVVALFRPGFFMDRIYPPYEPLTVQELSEGVKADQVRLHVTRETPYGDRFRLYVFQREGDAPLTWSALGMSVEQTEDGNIRVTDPGFMSRAENAGVEIGDIITRADRSVAGQPAKELMFIPALLLLALVVAWQRRRLRAQAHTGEAPAAASAE</sequence>
<evidence type="ECO:0000256" key="1">
    <source>
        <dbReference type="RuleBase" id="RU369079"/>
    </source>
</evidence>
<accession>A0A397PJU8</accession>
<comment type="function">
    <text evidence="1">Part of the tripartite ATP-independent periplasmic (TRAP) transport system.</text>
</comment>
<comment type="caution">
    <text evidence="4">The sequence shown here is derived from an EMBL/GenBank/DDBJ whole genome shotgun (WGS) entry which is preliminary data.</text>
</comment>
<keyword evidence="2" id="KW-0812">Transmembrane</keyword>
<evidence type="ECO:0000256" key="2">
    <source>
        <dbReference type="SAM" id="Phobius"/>
    </source>
</evidence>
<dbReference type="OrthoDB" id="9759894at2"/>
<keyword evidence="2" id="KW-0472">Membrane</keyword>
<protein>
    <submittedName>
        <fullName evidence="4">TRAP transporter 4TM/12TM fusion protein</fullName>
    </submittedName>
</protein>
<feature type="transmembrane region" description="Helical" evidence="2">
    <location>
        <begin position="456"/>
        <end position="482"/>
    </location>
</feature>
<dbReference type="PANTHER" id="PTHR43849:SF2">
    <property type="entry name" value="BLL3936 PROTEIN"/>
    <property type="match status" value="1"/>
</dbReference>
<keyword evidence="1" id="KW-1003">Cell membrane</keyword>
<comment type="subcellular location">
    <subcellularLocation>
        <location evidence="1">Cell inner membrane</location>
        <topology evidence="1">Multi-pass membrane protein</topology>
    </subcellularLocation>
</comment>
<feature type="transmembrane region" description="Helical" evidence="2">
    <location>
        <begin position="103"/>
        <end position="122"/>
    </location>
</feature>
<gene>
    <name evidence="4" type="ORF">BXY53_2089</name>
</gene>
<dbReference type="GO" id="GO:0022857">
    <property type="term" value="F:transmembrane transporter activity"/>
    <property type="evidence" value="ECO:0007669"/>
    <property type="project" value="UniProtKB-UniRule"/>
</dbReference>
<dbReference type="InterPro" id="IPR011853">
    <property type="entry name" value="TRAP_DctM-Dct_fused"/>
</dbReference>
<feature type="transmembrane region" description="Helical" evidence="2">
    <location>
        <begin position="433"/>
        <end position="450"/>
    </location>
</feature>
<organism evidence="4 5">
    <name type="scientific">Dichotomicrobium thermohalophilum</name>
    <dbReference type="NCBI Taxonomy" id="933063"/>
    <lineage>
        <taxon>Bacteria</taxon>
        <taxon>Pseudomonadati</taxon>
        <taxon>Pseudomonadota</taxon>
        <taxon>Alphaproteobacteria</taxon>
        <taxon>Hyphomicrobiales</taxon>
        <taxon>Hyphomicrobiaceae</taxon>
        <taxon>Dichotomicrobium</taxon>
    </lineage>
</organism>
<dbReference type="Proteomes" id="UP000266273">
    <property type="component" value="Unassembled WGS sequence"/>
</dbReference>
<dbReference type="PANTHER" id="PTHR43849">
    <property type="entry name" value="BLL3936 PROTEIN"/>
    <property type="match status" value="1"/>
</dbReference>
<feature type="transmembrane region" description="Helical" evidence="2">
    <location>
        <begin position="494"/>
        <end position="512"/>
    </location>
</feature>
<dbReference type="Pfam" id="PF06808">
    <property type="entry name" value="DctM"/>
    <property type="match status" value="1"/>
</dbReference>
<keyword evidence="2" id="KW-1133">Transmembrane helix</keyword>
<feature type="transmembrane region" description="Helical" evidence="2">
    <location>
        <begin position="404"/>
        <end position="421"/>
    </location>
</feature>
<dbReference type="RefSeq" id="WP_119061914.1">
    <property type="nucleotide sequence ID" value="NZ_QXDF01000002.1"/>
</dbReference>
<keyword evidence="1" id="KW-0997">Cell inner membrane</keyword>
<feature type="transmembrane region" description="Helical" evidence="2">
    <location>
        <begin position="341"/>
        <end position="358"/>
    </location>
</feature>
<feature type="transmembrane region" description="Helical" evidence="2">
    <location>
        <begin position="532"/>
        <end position="554"/>
    </location>
</feature>
<keyword evidence="1" id="KW-0813">Transport</keyword>
<feature type="transmembrane region" description="Helical" evidence="2">
    <location>
        <begin position="142"/>
        <end position="159"/>
    </location>
</feature>
<reference evidence="4 5" key="1">
    <citation type="submission" date="2018-08" db="EMBL/GenBank/DDBJ databases">
        <title>Genomic Encyclopedia of Archaeal and Bacterial Type Strains, Phase II (KMG-II): from individual species to whole genera.</title>
        <authorList>
            <person name="Goeker M."/>
        </authorList>
    </citation>
    <scope>NUCLEOTIDE SEQUENCE [LARGE SCALE GENOMIC DNA]</scope>
    <source>
        <strain evidence="4 5">DSM 5002</strain>
    </source>
</reference>
<proteinExistence type="predicted"/>
<feature type="transmembrane region" description="Helical" evidence="2">
    <location>
        <begin position="641"/>
        <end position="661"/>
    </location>
</feature>
<evidence type="ECO:0000313" key="4">
    <source>
        <dbReference type="EMBL" id="RIA47535.1"/>
    </source>
</evidence>
<dbReference type="EMBL" id="QXDF01000002">
    <property type="protein sequence ID" value="RIA47535.1"/>
    <property type="molecule type" value="Genomic_DNA"/>
</dbReference>
<dbReference type="AlphaFoldDB" id="A0A397PJU8"/>
<feature type="transmembrane region" description="Helical" evidence="2">
    <location>
        <begin position="611"/>
        <end position="634"/>
    </location>
</feature>
<name>A0A397PJU8_9HYPH</name>
<dbReference type="NCBIfam" id="TIGR02123">
    <property type="entry name" value="TRAP_fused"/>
    <property type="match status" value="1"/>
</dbReference>
<keyword evidence="5" id="KW-1185">Reference proteome</keyword>
<feature type="transmembrane region" description="Helical" evidence="2">
    <location>
        <begin position="584"/>
        <end position="605"/>
    </location>
</feature>
<dbReference type="InterPro" id="IPR010656">
    <property type="entry name" value="DctM"/>
</dbReference>
<evidence type="ECO:0000313" key="5">
    <source>
        <dbReference type="Proteomes" id="UP000266273"/>
    </source>
</evidence>
<feature type="transmembrane region" description="Helical" evidence="2">
    <location>
        <begin position="768"/>
        <end position="784"/>
    </location>
</feature>
<feature type="transmembrane region" description="Helical" evidence="2">
    <location>
        <begin position="211"/>
        <end position="234"/>
    </location>
</feature>
<feature type="transmembrane region" description="Helical" evidence="2">
    <location>
        <begin position="166"/>
        <end position="183"/>
    </location>
</feature>
<dbReference type="Pfam" id="PF11874">
    <property type="entry name" value="DUF3394"/>
    <property type="match status" value="1"/>
</dbReference>
<evidence type="ECO:0000259" key="3">
    <source>
        <dbReference type="Pfam" id="PF06808"/>
    </source>
</evidence>
<feature type="transmembrane region" description="Helical" evidence="2">
    <location>
        <begin position="33"/>
        <end position="57"/>
    </location>
</feature>